<evidence type="ECO:0000313" key="1">
    <source>
        <dbReference type="EMBL" id="KAA1253085.1"/>
    </source>
</evidence>
<keyword evidence="1" id="KW-0489">Methyltransferase</keyword>
<reference evidence="1 2" key="1">
    <citation type="submission" date="2019-09" db="EMBL/GenBank/DDBJ databases">
        <authorList>
            <person name="Kritzky A."/>
            <person name="Schelkanova E.Y."/>
            <person name="Alkhova Z.V."/>
            <person name="Smirnova N.I."/>
        </authorList>
    </citation>
    <scope>NUCLEOTIDE SEQUENCE [LARGE SCALE GENOMIC DNA]</scope>
    <source>
        <strain evidence="1 2">M1526</strain>
    </source>
</reference>
<comment type="caution">
    <text evidence="1">The sequence shown here is derived from an EMBL/GenBank/DDBJ whole genome shotgun (WGS) entry which is preliminary data.</text>
</comment>
<dbReference type="InterPro" id="IPR033653">
    <property type="entry name" value="NTP-PPase_DR2231-like"/>
</dbReference>
<dbReference type="CDD" id="cd11530">
    <property type="entry name" value="NTP-PPase_DR2231_like"/>
    <property type="match status" value="1"/>
</dbReference>
<keyword evidence="1" id="KW-0808">Transferase</keyword>
<name>A0A5Q6PDX6_VIBCL</name>
<dbReference type="EMBL" id="VUAA01000028">
    <property type="protein sequence ID" value="KAA1253085.1"/>
    <property type="molecule type" value="Genomic_DNA"/>
</dbReference>
<dbReference type="Gene3D" id="1.10.3420.10">
    <property type="entry name" value="putative ntp pyrophosphohydrolase like domain"/>
    <property type="match status" value="2"/>
</dbReference>
<dbReference type="InterPro" id="IPR023292">
    <property type="entry name" value="NTP_PyroPHydrolase-like_dom_sf"/>
</dbReference>
<sequence length="193" mass="22227">MTKPRLTLLTQELKDKLYADIKEFRNMNGLPIEIKDELQKDHDSLHTSLHVEELKELAEAKDLVEISDSVTDQVYVLTGRAVQLGKWTEAVEYSVEVLLHVAKSYQLDFVRLWDEVHASNMSKAAKSMEEYLENERYYAEQGVKVEAEEKDGLFIIKCAEDCDDYKGSPLKKGKVMKSIYYKPADLTFVLESK</sequence>
<dbReference type="AlphaFoldDB" id="A0A5Q6PDX6"/>
<evidence type="ECO:0000313" key="2">
    <source>
        <dbReference type="Proteomes" id="UP000323225"/>
    </source>
</evidence>
<dbReference type="Proteomes" id="UP000323225">
    <property type="component" value="Unassembled WGS sequence"/>
</dbReference>
<gene>
    <name evidence="1" type="ORF">F0M16_19275</name>
</gene>
<protein>
    <submittedName>
        <fullName evidence="1">SAM-dependent methyltransferase</fullName>
    </submittedName>
</protein>
<dbReference type="GO" id="GO:0032259">
    <property type="term" value="P:methylation"/>
    <property type="evidence" value="ECO:0007669"/>
    <property type="project" value="UniProtKB-KW"/>
</dbReference>
<organism evidence="1 2">
    <name type="scientific">Vibrio cholerae</name>
    <dbReference type="NCBI Taxonomy" id="666"/>
    <lineage>
        <taxon>Bacteria</taxon>
        <taxon>Pseudomonadati</taxon>
        <taxon>Pseudomonadota</taxon>
        <taxon>Gammaproteobacteria</taxon>
        <taxon>Vibrionales</taxon>
        <taxon>Vibrionaceae</taxon>
        <taxon>Vibrio</taxon>
    </lineage>
</organism>
<dbReference type="GO" id="GO:0008168">
    <property type="term" value="F:methyltransferase activity"/>
    <property type="evidence" value="ECO:0007669"/>
    <property type="project" value="UniProtKB-KW"/>
</dbReference>
<dbReference type="Pfam" id="PF01503">
    <property type="entry name" value="PRA-PH"/>
    <property type="match status" value="1"/>
</dbReference>
<proteinExistence type="predicted"/>
<accession>A0A5Q6PDX6</accession>
<dbReference type="InterPro" id="IPR021130">
    <property type="entry name" value="PRib-ATP_PPHydrolase-like"/>
</dbReference>